<dbReference type="EMBL" id="CP099837">
    <property type="protein sequence ID" value="USY23481.1"/>
    <property type="molecule type" value="Genomic_DNA"/>
</dbReference>
<reference evidence="2" key="1">
    <citation type="submission" date="2022-06" db="EMBL/GenBank/DDBJ databases">
        <authorList>
            <person name="Ping M."/>
        </authorList>
    </citation>
    <scope>NUCLEOTIDE SEQUENCE</scope>
    <source>
        <strain evidence="2">JCM11759T</strain>
    </source>
</reference>
<evidence type="ECO:0000259" key="1">
    <source>
        <dbReference type="Pfam" id="PF04149"/>
    </source>
</evidence>
<accession>A0ABY5DI31</accession>
<gene>
    <name evidence="2" type="ORF">NE857_29445</name>
</gene>
<name>A0ABY5DI31_9ACTN</name>
<sequence>MSVVPDEGLEMSEARVWRKSSYSDGRGGNCVEVAELPCGAALRDSKHPAKGRLPFASSEWTAFLHSARDTRR</sequence>
<evidence type="ECO:0000313" key="3">
    <source>
        <dbReference type="Proteomes" id="UP001055940"/>
    </source>
</evidence>
<evidence type="ECO:0000313" key="2">
    <source>
        <dbReference type="EMBL" id="USY23481.1"/>
    </source>
</evidence>
<keyword evidence="3" id="KW-1185">Reference proteome</keyword>
<protein>
    <submittedName>
        <fullName evidence="2">DUF397 domain-containing protein</fullName>
    </submittedName>
</protein>
<proteinExistence type="predicted"/>
<dbReference type="InterPro" id="IPR007278">
    <property type="entry name" value="DUF397"/>
</dbReference>
<organism evidence="2 3">
    <name type="scientific">Nocardiopsis exhalans</name>
    <dbReference type="NCBI Taxonomy" id="163604"/>
    <lineage>
        <taxon>Bacteria</taxon>
        <taxon>Bacillati</taxon>
        <taxon>Actinomycetota</taxon>
        <taxon>Actinomycetes</taxon>
        <taxon>Streptosporangiales</taxon>
        <taxon>Nocardiopsidaceae</taxon>
        <taxon>Nocardiopsis</taxon>
    </lineage>
</organism>
<dbReference type="Pfam" id="PF04149">
    <property type="entry name" value="DUF397"/>
    <property type="match status" value="1"/>
</dbReference>
<feature type="domain" description="DUF397" evidence="1">
    <location>
        <begin position="16"/>
        <end position="68"/>
    </location>
</feature>
<dbReference type="Proteomes" id="UP001055940">
    <property type="component" value="Chromosome"/>
</dbReference>